<dbReference type="CDD" id="cd02021">
    <property type="entry name" value="GntK"/>
    <property type="match status" value="1"/>
</dbReference>
<evidence type="ECO:0000256" key="8">
    <source>
        <dbReference type="ARBA" id="ARBA00023064"/>
    </source>
</evidence>
<dbReference type="GO" id="GO:0019521">
    <property type="term" value="P:D-gluconate metabolic process"/>
    <property type="evidence" value="ECO:0007669"/>
    <property type="project" value="UniProtKB-KW"/>
</dbReference>
<evidence type="ECO:0000256" key="7">
    <source>
        <dbReference type="ARBA" id="ARBA00022840"/>
    </source>
</evidence>
<organism evidence="11 12">
    <name type="scientific">Bombiscardovia coagulans</name>
    <dbReference type="NCBI Taxonomy" id="686666"/>
    <lineage>
        <taxon>Bacteria</taxon>
        <taxon>Bacillati</taxon>
        <taxon>Actinomycetota</taxon>
        <taxon>Actinomycetes</taxon>
        <taxon>Bifidobacteriales</taxon>
        <taxon>Bifidobacteriaceae</taxon>
        <taxon>Bombiscardovia</taxon>
    </lineage>
</organism>
<dbReference type="RefSeq" id="WP_094722664.1">
    <property type="nucleotide sequence ID" value="NZ_MWWS01000004.1"/>
</dbReference>
<dbReference type="GO" id="GO:0046316">
    <property type="term" value="F:gluconokinase activity"/>
    <property type="evidence" value="ECO:0007669"/>
    <property type="project" value="UniProtKB-EC"/>
</dbReference>
<evidence type="ECO:0000256" key="3">
    <source>
        <dbReference type="ARBA" id="ARBA00012054"/>
    </source>
</evidence>
<keyword evidence="12" id="KW-1185">Reference proteome</keyword>
<dbReference type="InterPro" id="IPR006001">
    <property type="entry name" value="Therm_gnt_kin"/>
</dbReference>
<evidence type="ECO:0000256" key="1">
    <source>
        <dbReference type="ARBA" id="ARBA00004761"/>
    </source>
</evidence>
<dbReference type="InterPro" id="IPR027417">
    <property type="entry name" value="P-loop_NTPase"/>
</dbReference>
<comment type="caution">
    <text evidence="11">The sequence shown here is derived from an EMBL/GenBank/DDBJ whole genome shotgun (WGS) entry which is preliminary data.</text>
</comment>
<dbReference type="AlphaFoldDB" id="A0A261ETJ3"/>
<evidence type="ECO:0000256" key="6">
    <source>
        <dbReference type="ARBA" id="ARBA00022777"/>
    </source>
</evidence>
<gene>
    <name evidence="11" type="ORF">BOCO_0662</name>
</gene>
<evidence type="ECO:0000256" key="5">
    <source>
        <dbReference type="ARBA" id="ARBA00022741"/>
    </source>
</evidence>
<dbReference type="Proteomes" id="UP000216004">
    <property type="component" value="Unassembled WGS sequence"/>
</dbReference>
<protein>
    <recommendedName>
        <fullName evidence="3 10">Gluconokinase</fullName>
        <ecNumber evidence="3 10">2.7.1.12</ecNumber>
    </recommendedName>
</protein>
<dbReference type="EMBL" id="MWWS01000004">
    <property type="protein sequence ID" value="OZG50145.1"/>
    <property type="molecule type" value="Genomic_DNA"/>
</dbReference>
<keyword evidence="6 10" id="KW-0418">Kinase</keyword>
<dbReference type="GO" id="GO:0005737">
    <property type="term" value="C:cytoplasm"/>
    <property type="evidence" value="ECO:0007669"/>
    <property type="project" value="TreeGrafter"/>
</dbReference>
<evidence type="ECO:0000256" key="4">
    <source>
        <dbReference type="ARBA" id="ARBA00022679"/>
    </source>
</evidence>
<evidence type="ECO:0000313" key="12">
    <source>
        <dbReference type="Proteomes" id="UP000216004"/>
    </source>
</evidence>
<dbReference type="NCBIfam" id="TIGR01313">
    <property type="entry name" value="therm_gnt_kin"/>
    <property type="match status" value="1"/>
</dbReference>
<comment type="catalytic activity">
    <reaction evidence="9 10">
        <text>D-gluconate + ATP = 6-phospho-D-gluconate + ADP + H(+)</text>
        <dbReference type="Rhea" id="RHEA:19433"/>
        <dbReference type="ChEBI" id="CHEBI:15378"/>
        <dbReference type="ChEBI" id="CHEBI:18391"/>
        <dbReference type="ChEBI" id="CHEBI:30616"/>
        <dbReference type="ChEBI" id="CHEBI:58759"/>
        <dbReference type="ChEBI" id="CHEBI:456216"/>
        <dbReference type="EC" id="2.7.1.12"/>
    </reaction>
</comment>
<keyword evidence="4 10" id="KW-0808">Transferase</keyword>
<comment type="pathway">
    <text evidence="1">Carbohydrate acid metabolism.</text>
</comment>
<dbReference type="Gene3D" id="3.40.50.300">
    <property type="entry name" value="P-loop containing nucleotide triphosphate hydrolases"/>
    <property type="match status" value="1"/>
</dbReference>
<proteinExistence type="inferred from homology"/>
<name>A0A261ETJ3_9BIFI</name>
<sequence length="224" mass="25349">MIHTSSGNTKAARDFPIPSAIENTVPNDYLDNKTPVLVIMGVSGCGKSTMNQHLSSKLGWDVAEADDFHPQANIDKMANGIPLNDEDRWPWLDKIHDWIENHMDHKTPGTVTCSALRRAYREKIWMPGVVFVYLSGDYDSIMERLSHRQGHFMKPQMLKSQFDTLEPPSKDEIHMTIDVGLHMTPEVEAEEVIDTLNLQCAVEAHSEQVIAERARQEARKSEQG</sequence>
<evidence type="ECO:0000256" key="10">
    <source>
        <dbReference type="RuleBase" id="RU363066"/>
    </source>
</evidence>
<reference evidence="11 12" key="1">
    <citation type="journal article" date="2017" name="BMC Genomics">
        <title>Comparative genomic and phylogenomic analyses of the Bifidobacteriaceae family.</title>
        <authorList>
            <person name="Lugli G.A."/>
            <person name="Milani C."/>
            <person name="Turroni F."/>
            <person name="Duranti S."/>
            <person name="Mancabelli L."/>
            <person name="Mangifesta M."/>
            <person name="Ferrario C."/>
            <person name="Modesto M."/>
            <person name="Mattarelli P."/>
            <person name="Jiri K."/>
            <person name="van Sinderen D."/>
            <person name="Ventura M."/>
        </authorList>
    </citation>
    <scope>NUCLEOTIDE SEQUENCE [LARGE SCALE GENOMIC DNA]</scope>
    <source>
        <strain evidence="11 12">DSM 22924</strain>
    </source>
</reference>
<dbReference type="FunFam" id="3.40.50.300:FF:000522">
    <property type="entry name" value="Gluconokinase"/>
    <property type="match status" value="1"/>
</dbReference>
<comment type="similarity">
    <text evidence="2 10">Belongs to the gluconokinase GntK/GntV family.</text>
</comment>
<dbReference type="SUPFAM" id="SSF52540">
    <property type="entry name" value="P-loop containing nucleoside triphosphate hydrolases"/>
    <property type="match status" value="1"/>
</dbReference>
<keyword evidence="8" id="KW-0311">Gluconate utilization</keyword>
<evidence type="ECO:0000313" key="11">
    <source>
        <dbReference type="EMBL" id="OZG50145.1"/>
    </source>
</evidence>
<dbReference type="PRINTS" id="PR01100">
    <property type="entry name" value="SHIKIMTKNASE"/>
</dbReference>
<dbReference type="Pfam" id="PF13238">
    <property type="entry name" value="AAA_18"/>
    <property type="match status" value="1"/>
</dbReference>
<dbReference type="OrthoDB" id="9795716at2"/>
<keyword evidence="5 10" id="KW-0547">Nucleotide-binding</keyword>
<dbReference type="GO" id="GO:0005524">
    <property type="term" value="F:ATP binding"/>
    <property type="evidence" value="ECO:0007669"/>
    <property type="project" value="UniProtKB-KW"/>
</dbReference>
<keyword evidence="7 10" id="KW-0067">ATP-binding</keyword>
<dbReference type="PANTHER" id="PTHR43442:SF3">
    <property type="entry name" value="GLUCONOKINASE-RELATED"/>
    <property type="match status" value="1"/>
</dbReference>
<accession>A0A261ETJ3</accession>
<evidence type="ECO:0000256" key="2">
    <source>
        <dbReference type="ARBA" id="ARBA00008420"/>
    </source>
</evidence>
<evidence type="ECO:0000256" key="9">
    <source>
        <dbReference type="ARBA" id="ARBA00048090"/>
    </source>
</evidence>
<dbReference type="EC" id="2.7.1.12" evidence="3 10"/>
<dbReference type="PANTHER" id="PTHR43442">
    <property type="entry name" value="GLUCONOKINASE-RELATED"/>
    <property type="match status" value="1"/>
</dbReference>